<dbReference type="EMBL" id="JACKWZ010000749">
    <property type="protein sequence ID" value="KAF9405394.1"/>
    <property type="molecule type" value="Genomic_DNA"/>
</dbReference>
<gene>
    <name evidence="1" type="ORF">HW555_013852</name>
</gene>
<keyword evidence="2" id="KW-1185">Reference proteome</keyword>
<name>A0A835L236_SPOEX</name>
<evidence type="ECO:0000313" key="2">
    <source>
        <dbReference type="Proteomes" id="UP000648187"/>
    </source>
</evidence>
<comment type="caution">
    <text evidence="1">The sequence shown here is derived from an EMBL/GenBank/DDBJ whole genome shotgun (WGS) entry which is preliminary data.</text>
</comment>
<protein>
    <submittedName>
        <fullName evidence="1">Uncharacterized protein</fullName>
    </submittedName>
</protein>
<reference evidence="1" key="1">
    <citation type="submission" date="2020-08" db="EMBL/GenBank/DDBJ databases">
        <title>Spodoptera exigua strain:BAW_Kor-Di-RS1 Genome sequencing and assembly.</title>
        <authorList>
            <person name="Kim J."/>
            <person name="Nam H.Y."/>
            <person name="Kwon M."/>
            <person name="Choi J.H."/>
            <person name="Cho S.R."/>
            <person name="Kim G.-H."/>
        </authorList>
    </citation>
    <scope>NUCLEOTIDE SEQUENCE</scope>
    <source>
        <strain evidence="1">BAW_Kor-Di-RS1</strain>
        <tissue evidence="1">Whole-body</tissue>
    </source>
</reference>
<dbReference type="AlphaFoldDB" id="A0A835L236"/>
<sequence length="51" mass="5754">MLSRSQKILGMVGAKFGHTNKYSRVSLCMAETLDLEKLKTKTNAVMMLLHK</sequence>
<organism evidence="1 2">
    <name type="scientific">Spodoptera exigua</name>
    <name type="common">Beet armyworm</name>
    <name type="synonym">Noctua fulgens</name>
    <dbReference type="NCBI Taxonomy" id="7107"/>
    <lineage>
        <taxon>Eukaryota</taxon>
        <taxon>Metazoa</taxon>
        <taxon>Ecdysozoa</taxon>
        <taxon>Arthropoda</taxon>
        <taxon>Hexapoda</taxon>
        <taxon>Insecta</taxon>
        <taxon>Pterygota</taxon>
        <taxon>Neoptera</taxon>
        <taxon>Endopterygota</taxon>
        <taxon>Lepidoptera</taxon>
        <taxon>Glossata</taxon>
        <taxon>Ditrysia</taxon>
        <taxon>Noctuoidea</taxon>
        <taxon>Noctuidae</taxon>
        <taxon>Amphipyrinae</taxon>
        <taxon>Spodoptera</taxon>
    </lineage>
</organism>
<proteinExistence type="predicted"/>
<accession>A0A835L236</accession>
<evidence type="ECO:0000313" key="1">
    <source>
        <dbReference type="EMBL" id="KAF9405394.1"/>
    </source>
</evidence>
<dbReference type="Proteomes" id="UP000648187">
    <property type="component" value="Unassembled WGS sequence"/>
</dbReference>